<organism evidence="3 4">
    <name type="scientific">Giardia duodenalis assemblage B</name>
    <dbReference type="NCBI Taxonomy" id="1394984"/>
    <lineage>
        <taxon>Eukaryota</taxon>
        <taxon>Metamonada</taxon>
        <taxon>Diplomonadida</taxon>
        <taxon>Hexamitidae</taxon>
        <taxon>Giardiinae</taxon>
        <taxon>Giardia</taxon>
    </lineage>
</organism>
<feature type="region of interest" description="Disordered" evidence="2">
    <location>
        <begin position="581"/>
        <end position="607"/>
    </location>
</feature>
<reference evidence="3 4" key="1">
    <citation type="journal article" date="2015" name="Mol. Biochem. Parasitol.">
        <title>Identification of polymorphic genes for use in assemblage B genotyping assays through comparative genomics of multiple assemblage B Giardia duodenalis isolates.</title>
        <authorList>
            <person name="Wielinga C."/>
            <person name="Thompson R.C."/>
            <person name="Monis P."/>
            <person name="Ryan U."/>
        </authorList>
    </citation>
    <scope>NUCLEOTIDE SEQUENCE [LARGE SCALE GENOMIC DNA]</scope>
    <source>
        <strain evidence="3 4">BAH15c1</strain>
    </source>
</reference>
<feature type="region of interest" description="Disordered" evidence="2">
    <location>
        <begin position="1434"/>
        <end position="1454"/>
    </location>
</feature>
<comment type="caution">
    <text evidence="3">The sequence shown here is derived from an EMBL/GenBank/DDBJ whole genome shotgun (WGS) entry which is preliminary data.</text>
</comment>
<feature type="coiled-coil region" evidence="1">
    <location>
        <begin position="553"/>
        <end position="580"/>
    </location>
</feature>
<evidence type="ECO:0000313" key="4">
    <source>
        <dbReference type="Proteomes" id="UP000070089"/>
    </source>
</evidence>
<sequence>MPTPTYSYQLGRAQLVQNEAHYRPYTKEDNIRLEDLQQPSVQLQSRDNYANLQSMNDDLMACISNSEYTLSSIRRDMQNQAKALATKANEDLAPNTTSSPQQLSLSRGASRGVSATTPSRRHHDQADARPATRERPMSADSARSNVGTATTESSDLEDLFMLTPRSYGVLASQQPEFTSSQHAQHRGNRVINNRDLSQYYEEVDAVTAFNEGIMREKAVTIDTLERNLKTLKVELNIKDREMNAARERISELVKDIGERDAEIKNLRHKLENVKYNAERFILARDEEIARLAEELEQMDEHYQQKMKLKDSKLHAQHEELVLLNTKDDEITGLKSKLAILTEQLEHTEGTFKAIVKSKDEQIETLKADVHAKRDYSLEIQRIHESLSQVRKDCEEQLRQKDSELCKQREQADAAEKEKNLLGGEVTSLKEIIERQEDLIIKLKGQLERSNPDVERLQQELDTLRIDSQKAISAKIIEIEELKTKVHALTTEMLMLPTPEDILEARNEVSRATASMAATIKTKDAEILSLKRKLEDYVELSEVQRLKGELNLSKAALADTIVQKTAEIRDLKEEMAVLQIDGHAPTATPEGRSSDDTSNDLEPSKNALDVSLGTQVEVEALRRIFEEAMLTKNNQIEALLHKLNEADAQLATCREQVAHLESALEEASRAQEHTVVDASSPSIDDLKNELQSIKDAMATTMVRNMREVAVLEHQIEQLKDENTSLKVKNNATVETVSIGIDCDLEKQPSHSSFEESYTRCCQENDRLSIELQLIAQELVQTRAAHSDAMKQLTGLNTELLITRNQASDALNTQALLESTLQEYEREVKVLRTSLDDSLQQKRETESINAKLQESLSESQLHDLQQKLEKSQADLEKLRDDYSTMQATKDMVIHKISSEVIQQRELADLAGEDVNRRLKEAEETVERLTNDLMAQKEEFVTVVTDLEQQVEKLNSELQSSRESNEALVARMMRDITSLEKERTDLESQLEAAKNTSTTIIKGLEDQVAQYEQKITESQQANMTSKSSDRQLIEALTAELFANKEKANKTISDLTDKLNELQERLNEEKEAGVITVTRLTSQNSTLTSTTSSLTKDLEAAKESLRTVTEELTGQISKIQLDAREREQMLQGKLDEITAEAEAAAMRFHEQITQKDNEIKQLTEALTESTMQLDNISTESKQTISQLINELAEARETIQFIERKNQRDMSEISSSIATFKESAVESQKQHALDLEHKDAVITQLSNELESTKQAMETANSTHQAVLEKVMKESGELMLQNNKLEDEIQKLREQYAKSNEEAQETFRDQMEAADVRIGELQVQVETLKKDLDKVTASRDALLDKISSTPTKTEPDTVKQGTADYDALLSMSQSILSKDEEITTLRSQVELMNSKLIAEEENNKRVVDHLQGAIEVMNTQYEELRSMKDSVIERLTRQVRSTSSRIPSRPDSAVSSRRGSSVVNDLDQEKKIRALTKELKEAKELFMYTVNMKNDEIERLKGQLKEKEDFIMSLSVGSALAESSVRPTEELLEIKRGVKESTLHVEDVSWELEDLRRQNLELRTEIAALTEKQTTAFEASTPRGMADVPGSIQSDTYNAPVDNSFATLHAELKAKDATIISLQNKLTLAQEEWEAMLAQLSKQLEQTKGELKDKIDEIVNLLAVIDRLKTEYENYQASTSTELSGLRAALEEYQRNGEIDASNARIIELEAALTTAKSKFSEMLRIKNEEIEQLNIQIASKSS</sequence>
<dbReference type="OrthoDB" id="10030037at2759"/>
<evidence type="ECO:0000313" key="3">
    <source>
        <dbReference type="EMBL" id="KWX12318.1"/>
    </source>
</evidence>
<gene>
    <name evidence="3" type="ORF">QR46_3689</name>
</gene>
<dbReference type="PANTHER" id="PTHR23159:SF60">
    <property type="entry name" value="SPINDLE ASSEMBLY ABNORMAL PROTEIN 4"/>
    <property type="match status" value="1"/>
</dbReference>
<proteinExistence type="predicted"/>
<feature type="compositionally biased region" description="Polar residues" evidence="2">
    <location>
        <begin position="94"/>
        <end position="118"/>
    </location>
</feature>
<feature type="coiled-coil region" evidence="1">
    <location>
        <begin position="214"/>
        <end position="255"/>
    </location>
</feature>
<name>A0A132NQJ9_GIAIN</name>
<dbReference type="EMBL" id="JXTI01000123">
    <property type="protein sequence ID" value="KWX12318.1"/>
    <property type="molecule type" value="Genomic_DNA"/>
</dbReference>
<feature type="coiled-coil region" evidence="1">
    <location>
        <begin position="628"/>
        <end position="734"/>
    </location>
</feature>
<evidence type="ECO:0000256" key="2">
    <source>
        <dbReference type="SAM" id="MobiDB-lite"/>
    </source>
</evidence>
<dbReference type="Proteomes" id="UP000070089">
    <property type="component" value="Unassembled WGS sequence"/>
</dbReference>
<feature type="coiled-coil region" evidence="1">
    <location>
        <begin position="1539"/>
        <end position="1566"/>
    </location>
</feature>
<dbReference type="VEuPathDB" id="GiardiaDB:QR46_3689"/>
<feature type="region of interest" description="Disordered" evidence="2">
    <location>
        <begin position="81"/>
        <end position="157"/>
    </location>
</feature>
<dbReference type="PANTHER" id="PTHR23159">
    <property type="entry name" value="CENTROSOMAL PROTEIN 2"/>
    <property type="match status" value="1"/>
</dbReference>
<feature type="compositionally biased region" description="Polar residues" evidence="2">
    <location>
        <begin position="141"/>
        <end position="153"/>
    </location>
</feature>
<feature type="coiled-coil region" evidence="1">
    <location>
        <begin position="805"/>
        <end position="1068"/>
    </location>
</feature>
<feature type="coiled-coil region" evidence="1">
    <location>
        <begin position="1606"/>
        <end position="1713"/>
    </location>
</feature>
<feature type="coiled-coil region" evidence="1">
    <location>
        <begin position="1155"/>
        <end position="1207"/>
    </location>
</feature>
<accession>A0A132NQJ9</accession>
<protein>
    <submittedName>
        <fullName evidence="3">Chromosome segregation protein SMC/ coiled-coil protein</fullName>
    </submittedName>
</protein>
<keyword evidence="1" id="KW-0175">Coiled coil</keyword>
<evidence type="ECO:0000256" key="1">
    <source>
        <dbReference type="SAM" id="Coils"/>
    </source>
</evidence>
<feature type="compositionally biased region" description="Basic and acidic residues" evidence="2">
    <location>
        <begin position="124"/>
        <end position="137"/>
    </location>
</feature>
<feature type="coiled-coil region" evidence="1">
    <location>
        <begin position="1237"/>
        <end position="1339"/>
    </location>
</feature>